<feature type="transmembrane region" description="Helical" evidence="10">
    <location>
        <begin position="358"/>
        <end position="379"/>
    </location>
</feature>
<feature type="transmembrane region" description="Helical" evidence="10">
    <location>
        <begin position="37"/>
        <end position="56"/>
    </location>
</feature>
<evidence type="ECO:0000256" key="1">
    <source>
        <dbReference type="ARBA" id="ARBA00004651"/>
    </source>
</evidence>
<feature type="transmembrane region" description="Helical" evidence="10">
    <location>
        <begin position="68"/>
        <end position="87"/>
    </location>
</feature>
<comment type="caution">
    <text evidence="11">The sequence shown here is derived from an EMBL/GenBank/DDBJ whole genome shotgun (WGS) entry which is preliminary data.</text>
</comment>
<evidence type="ECO:0000256" key="6">
    <source>
        <dbReference type="ARBA" id="ARBA00023136"/>
    </source>
</evidence>
<keyword evidence="3 10" id="KW-0812">Transmembrane</keyword>
<keyword evidence="5" id="KW-0297">G-protein coupled receptor</keyword>
<keyword evidence="7" id="KW-0675">Receptor</keyword>
<dbReference type="Proteomes" id="UP000193411">
    <property type="component" value="Unassembled WGS sequence"/>
</dbReference>
<organism evidence="11 12">
    <name type="scientific">Catenaria anguillulae PL171</name>
    <dbReference type="NCBI Taxonomy" id="765915"/>
    <lineage>
        <taxon>Eukaryota</taxon>
        <taxon>Fungi</taxon>
        <taxon>Fungi incertae sedis</taxon>
        <taxon>Blastocladiomycota</taxon>
        <taxon>Blastocladiomycetes</taxon>
        <taxon>Blastocladiales</taxon>
        <taxon>Catenariaceae</taxon>
        <taxon>Catenaria</taxon>
    </lineage>
</organism>
<evidence type="ECO:0000256" key="8">
    <source>
        <dbReference type="ARBA" id="ARBA00023224"/>
    </source>
</evidence>
<dbReference type="GO" id="GO:0005886">
    <property type="term" value="C:plasma membrane"/>
    <property type="evidence" value="ECO:0007669"/>
    <property type="project" value="UniProtKB-SubCell"/>
</dbReference>
<feature type="compositionally biased region" description="Basic and acidic residues" evidence="9">
    <location>
        <begin position="248"/>
        <end position="265"/>
    </location>
</feature>
<evidence type="ECO:0000313" key="11">
    <source>
        <dbReference type="EMBL" id="ORZ31663.1"/>
    </source>
</evidence>
<evidence type="ECO:0000256" key="10">
    <source>
        <dbReference type="SAM" id="Phobius"/>
    </source>
</evidence>
<dbReference type="CDD" id="cd00637">
    <property type="entry name" value="7tm_classA_rhodopsin-like"/>
    <property type="match status" value="1"/>
</dbReference>
<dbReference type="EMBL" id="MCFL01000057">
    <property type="protein sequence ID" value="ORZ31663.1"/>
    <property type="molecule type" value="Genomic_DNA"/>
</dbReference>
<dbReference type="PANTHER" id="PTHR24228">
    <property type="entry name" value="B2 BRADYKININ RECEPTOR/ANGIOTENSIN II RECEPTOR"/>
    <property type="match status" value="1"/>
</dbReference>
<comment type="subcellular location">
    <subcellularLocation>
        <location evidence="1">Cell membrane</location>
        <topology evidence="1">Multi-pass membrane protein</topology>
    </subcellularLocation>
</comment>
<gene>
    <name evidence="11" type="ORF">BCR44DRAFT_35026</name>
</gene>
<evidence type="ECO:0008006" key="13">
    <source>
        <dbReference type="Google" id="ProtNLM"/>
    </source>
</evidence>
<feature type="transmembrane region" description="Helical" evidence="10">
    <location>
        <begin position="391"/>
        <end position="411"/>
    </location>
</feature>
<dbReference type="AlphaFoldDB" id="A0A1Y2HD96"/>
<protein>
    <recommendedName>
        <fullName evidence="13">G-protein coupled receptors family 1 profile domain-containing protein</fullName>
    </recommendedName>
</protein>
<keyword evidence="12" id="KW-1185">Reference proteome</keyword>
<proteinExistence type="predicted"/>
<keyword evidence="8" id="KW-0807">Transducer</keyword>
<dbReference type="Gene3D" id="1.20.1070.10">
    <property type="entry name" value="Rhodopsin 7-helix transmembrane proteins"/>
    <property type="match status" value="1"/>
</dbReference>
<evidence type="ECO:0000256" key="2">
    <source>
        <dbReference type="ARBA" id="ARBA00022475"/>
    </source>
</evidence>
<dbReference type="InterPro" id="IPR000276">
    <property type="entry name" value="GPCR_Rhodpsn"/>
</dbReference>
<dbReference type="GO" id="GO:0004930">
    <property type="term" value="F:G protein-coupled receptor activity"/>
    <property type="evidence" value="ECO:0007669"/>
    <property type="project" value="UniProtKB-KW"/>
</dbReference>
<dbReference type="OrthoDB" id="5734324at2759"/>
<feature type="transmembrane region" description="Helical" evidence="10">
    <location>
        <begin position="107"/>
        <end position="132"/>
    </location>
</feature>
<feature type="transmembrane region" description="Helical" evidence="10">
    <location>
        <begin position="144"/>
        <end position="164"/>
    </location>
</feature>
<reference evidence="11 12" key="1">
    <citation type="submission" date="2016-07" db="EMBL/GenBank/DDBJ databases">
        <title>Pervasive Adenine N6-methylation of Active Genes in Fungi.</title>
        <authorList>
            <consortium name="DOE Joint Genome Institute"/>
            <person name="Mondo S.J."/>
            <person name="Dannebaum R.O."/>
            <person name="Kuo R.C."/>
            <person name="Labutti K."/>
            <person name="Haridas S."/>
            <person name="Kuo A."/>
            <person name="Salamov A."/>
            <person name="Ahrendt S.R."/>
            <person name="Lipzen A."/>
            <person name="Sullivan W."/>
            <person name="Andreopoulos W.B."/>
            <person name="Clum A."/>
            <person name="Lindquist E."/>
            <person name="Daum C."/>
            <person name="Ramamoorthy G.K."/>
            <person name="Gryganskyi A."/>
            <person name="Culley D."/>
            <person name="Magnuson J.K."/>
            <person name="James T.Y."/>
            <person name="O'Malley M.A."/>
            <person name="Stajich J.E."/>
            <person name="Spatafora J.W."/>
            <person name="Visel A."/>
            <person name="Grigoriev I.V."/>
        </authorList>
    </citation>
    <scope>NUCLEOTIDE SEQUENCE [LARGE SCALE GENOMIC DNA]</scope>
    <source>
        <strain evidence="11 12">PL171</strain>
    </source>
</reference>
<evidence type="ECO:0000313" key="12">
    <source>
        <dbReference type="Proteomes" id="UP000193411"/>
    </source>
</evidence>
<evidence type="ECO:0000256" key="5">
    <source>
        <dbReference type="ARBA" id="ARBA00023040"/>
    </source>
</evidence>
<sequence>MNEIQSNELLTVERSSSWDPLGFDQQYLAQSKLVSHLQIPQILLSVILNGLVLACAAKNPGNLLSSAANVLMMFVFVNNSVFAAYLFYVRLSLLLDFRWEKWFCLTFAATCTFFVAHGALCLTAICVERYLALVRFIRLKRHHAVWWYMTSIVTSAILTLVHFMPDGSAIISRAGVFCFPTKLIGWQGAVDASAMLVHSVAILAGYLLIYVQLRKVSRQATSAMKFPSMGNTTMGQLGHSPGGHHHHSFDERGFGKGKTPSDHGHAGTRVSSLIIASASVSKVGVSSVTESTHSGHSAVAHHLGNSTTTPPPQLQTSSTIKRMRRMLKSGPSNWSIASTASSILSPNHPEGRVVLRGLLSLAVYSCFVASYFYLALHALLFKERQSVQMDWFLVSTKFVSDIGDAVILFYLDRHYRETLTSLLGIKS</sequence>
<keyword evidence="4 10" id="KW-1133">Transmembrane helix</keyword>
<dbReference type="Pfam" id="PF00001">
    <property type="entry name" value="7tm_1"/>
    <property type="match status" value="1"/>
</dbReference>
<accession>A0A1Y2HD96</accession>
<evidence type="ECO:0000256" key="3">
    <source>
        <dbReference type="ARBA" id="ARBA00022692"/>
    </source>
</evidence>
<keyword evidence="2" id="KW-1003">Cell membrane</keyword>
<dbReference type="SUPFAM" id="SSF81321">
    <property type="entry name" value="Family A G protein-coupled receptor-like"/>
    <property type="match status" value="1"/>
</dbReference>
<dbReference type="PANTHER" id="PTHR24228:SF59">
    <property type="entry name" value="NEUROPEPTIDE RECEPTOR 15"/>
    <property type="match status" value="1"/>
</dbReference>
<evidence type="ECO:0000256" key="7">
    <source>
        <dbReference type="ARBA" id="ARBA00023170"/>
    </source>
</evidence>
<feature type="transmembrane region" description="Helical" evidence="10">
    <location>
        <begin position="184"/>
        <end position="209"/>
    </location>
</feature>
<feature type="non-terminal residue" evidence="11">
    <location>
        <position position="427"/>
    </location>
</feature>
<evidence type="ECO:0000256" key="4">
    <source>
        <dbReference type="ARBA" id="ARBA00022989"/>
    </source>
</evidence>
<evidence type="ECO:0000256" key="9">
    <source>
        <dbReference type="SAM" id="MobiDB-lite"/>
    </source>
</evidence>
<keyword evidence="6 10" id="KW-0472">Membrane</keyword>
<feature type="region of interest" description="Disordered" evidence="9">
    <location>
        <begin position="237"/>
        <end position="266"/>
    </location>
</feature>
<feature type="region of interest" description="Disordered" evidence="9">
    <location>
        <begin position="294"/>
        <end position="317"/>
    </location>
</feature>
<name>A0A1Y2HD96_9FUNG</name>